<dbReference type="AlphaFoldDB" id="A0A645H9S4"/>
<comment type="caution">
    <text evidence="2">The sequence shown here is derived from an EMBL/GenBank/DDBJ whole genome shotgun (WGS) entry which is preliminary data.</text>
</comment>
<accession>A0A645H9S4</accession>
<name>A0A645H9S4_9ZZZZ</name>
<gene>
    <name evidence="2" type="ORF">SDC9_183247</name>
</gene>
<protein>
    <submittedName>
        <fullName evidence="2">Uncharacterized protein</fullName>
    </submittedName>
</protein>
<sequence length="100" mass="10796">MPGAGSQYDLDGDGRAETLSNAGSTLFPEDVLYEWHVRDGTVESLHLTEGLDCDTAYYDPVDNLIHTCHFIYDSQGGVSSPAVPGPVYRYAGGKLTEVGR</sequence>
<reference evidence="2" key="1">
    <citation type="submission" date="2019-08" db="EMBL/GenBank/DDBJ databases">
        <authorList>
            <person name="Kucharzyk K."/>
            <person name="Murdoch R.W."/>
            <person name="Higgins S."/>
            <person name="Loffler F."/>
        </authorList>
    </citation>
    <scope>NUCLEOTIDE SEQUENCE</scope>
</reference>
<evidence type="ECO:0000256" key="1">
    <source>
        <dbReference type="SAM" id="MobiDB-lite"/>
    </source>
</evidence>
<evidence type="ECO:0000313" key="2">
    <source>
        <dbReference type="EMBL" id="MPN35748.1"/>
    </source>
</evidence>
<proteinExistence type="predicted"/>
<dbReference type="EMBL" id="VSSQ01089543">
    <property type="protein sequence ID" value="MPN35748.1"/>
    <property type="molecule type" value="Genomic_DNA"/>
</dbReference>
<feature type="region of interest" description="Disordered" evidence="1">
    <location>
        <begin position="1"/>
        <end position="21"/>
    </location>
</feature>
<organism evidence="2">
    <name type="scientific">bioreactor metagenome</name>
    <dbReference type="NCBI Taxonomy" id="1076179"/>
    <lineage>
        <taxon>unclassified sequences</taxon>
        <taxon>metagenomes</taxon>
        <taxon>ecological metagenomes</taxon>
    </lineage>
</organism>